<dbReference type="InterPro" id="IPR003695">
    <property type="entry name" value="Ppx_GppA_N"/>
</dbReference>
<keyword evidence="2" id="KW-0378">Hydrolase</keyword>
<dbReference type="PANTHER" id="PTHR30005">
    <property type="entry name" value="EXOPOLYPHOSPHATASE"/>
    <property type="match status" value="1"/>
</dbReference>
<feature type="domain" description="Ppx/GppA phosphatase N-terminal" evidence="3">
    <location>
        <begin position="26"/>
        <end position="304"/>
    </location>
</feature>
<feature type="domain" description="Ppx/GppA phosphatase C-terminal" evidence="4">
    <location>
        <begin position="316"/>
        <end position="474"/>
    </location>
</feature>
<dbReference type="Gene3D" id="3.30.420.150">
    <property type="entry name" value="Exopolyphosphatase. Domain 2"/>
    <property type="match status" value="1"/>
</dbReference>
<dbReference type="GO" id="GO:0006357">
    <property type="term" value="P:regulation of transcription by RNA polymerase II"/>
    <property type="evidence" value="ECO:0007669"/>
    <property type="project" value="TreeGrafter"/>
</dbReference>
<dbReference type="PANTHER" id="PTHR30005:SF0">
    <property type="entry name" value="RETROGRADE REGULATION PROTEIN 2"/>
    <property type="match status" value="1"/>
</dbReference>
<dbReference type="Pfam" id="PF02541">
    <property type="entry name" value="Ppx-GppA"/>
    <property type="match status" value="1"/>
</dbReference>
<name>A0A172TN36_9BACL</name>
<dbReference type="InterPro" id="IPR030673">
    <property type="entry name" value="PyroPPase_GppA_Ppx"/>
</dbReference>
<dbReference type="InterPro" id="IPR050273">
    <property type="entry name" value="GppA/Ppx_hydrolase"/>
</dbReference>
<evidence type="ECO:0000259" key="4">
    <source>
        <dbReference type="Pfam" id="PF21447"/>
    </source>
</evidence>
<dbReference type="Proteomes" id="UP000076927">
    <property type="component" value="Chromosome"/>
</dbReference>
<reference evidence="5 6" key="1">
    <citation type="submission" date="2015-01" db="EMBL/GenBank/DDBJ databases">
        <title>Paenibacillus swuensis/DY6/whole genome sequencing.</title>
        <authorList>
            <person name="Kim M.K."/>
            <person name="Srinivasan S."/>
            <person name="Lee J.-J."/>
        </authorList>
    </citation>
    <scope>NUCLEOTIDE SEQUENCE [LARGE SCALE GENOMIC DNA]</scope>
    <source>
        <strain evidence="5 6">DY6</strain>
    </source>
</reference>
<dbReference type="GO" id="GO:0016787">
    <property type="term" value="F:hydrolase activity"/>
    <property type="evidence" value="ECO:0007669"/>
    <property type="project" value="UniProtKB-KW"/>
</dbReference>
<dbReference type="SUPFAM" id="SSF53067">
    <property type="entry name" value="Actin-like ATPase domain"/>
    <property type="match status" value="2"/>
</dbReference>
<dbReference type="PATRIC" id="fig|1178515.4.peg.4372"/>
<gene>
    <name evidence="5" type="ORF">SY83_21570</name>
</gene>
<sequence length="507" mass="56330">MSSTRFGIIDIGSNSIRLMICEVTENGAYRVIDESKASARLSAHIDSNGNLPSSGIQIIIETLAYFKKLCEASGASSIRAVATAAVRNAVNADEIIRLTEEGSGIPVEILSGEEEARYGYLGVSNTLDIEEGYLVDIGGGSTEIAYFRNRKLQQSVSFPFGSVNTGKKYLRNGNLDAEGLTRIQAMVSQAMDKEPWIRKHPGLPLIGLGGTIRSVSKLDQKRKKYSLPLTHNYPMSAQDTDDWLSILMPMPLEKRKKVPGLAKERADIILPGLAIMQAVFRHTGSRHYIISGAGLRDGLFFEALSPDKPEIDNVLEHSVRNLMSLHPAIPYSHLEQVNRLAVTLFDHLQPFHALGARVREYVHVAALLYRIGVTINYYQYAKHTFYLMAHSRIDGLTHREILICSMIASHKSKSRTRSLFLEHKDILTESDFGLVMQIGSLLHLAIALDRSETQPVNKLQAEVFNKELLLSLQIAKLADIELKEIENVTPDFEKQWGLSVKTAVAPK</sequence>
<evidence type="ECO:0000313" key="5">
    <source>
        <dbReference type="EMBL" id="ANE48440.1"/>
    </source>
</evidence>
<dbReference type="Gene3D" id="3.30.420.40">
    <property type="match status" value="1"/>
</dbReference>
<proteinExistence type="inferred from homology"/>
<evidence type="ECO:0000256" key="1">
    <source>
        <dbReference type="ARBA" id="ARBA00007125"/>
    </source>
</evidence>
<organism evidence="5 6">
    <name type="scientific">Paenibacillus swuensis</name>
    <dbReference type="NCBI Taxonomy" id="1178515"/>
    <lineage>
        <taxon>Bacteria</taxon>
        <taxon>Bacillati</taxon>
        <taxon>Bacillota</taxon>
        <taxon>Bacilli</taxon>
        <taxon>Bacillales</taxon>
        <taxon>Paenibacillaceae</taxon>
        <taxon>Paenibacillus</taxon>
    </lineage>
</organism>
<accession>A0A172TN36</accession>
<keyword evidence="6" id="KW-1185">Reference proteome</keyword>
<dbReference type="SUPFAM" id="SSF109604">
    <property type="entry name" value="HD-domain/PDEase-like"/>
    <property type="match status" value="1"/>
</dbReference>
<dbReference type="PIRSF" id="PIRSF001267">
    <property type="entry name" value="Pyrophosphatase_GppA_Ppx"/>
    <property type="match status" value="1"/>
</dbReference>
<dbReference type="EMBL" id="CP011388">
    <property type="protein sequence ID" value="ANE48440.1"/>
    <property type="molecule type" value="Genomic_DNA"/>
</dbReference>
<dbReference type="Gene3D" id="1.10.3210.10">
    <property type="entry name" value="Hypothetical protein af1432"/>
    <property type="match status" value="1"/>
</dbReference>
<comment type="similarity">
    <text evidence="1">Belongs to the GppA/Ppx family.</text>
</comment>
<protein>
    <submittedName>
        <fullName evidence="5">Uncharacterized protein</fullName>
    </submittedName>
</protein>
<evidence type="ECO:0000256" key="2">
    <source>
        <dbReference type="ARBA" id="ARBA00022801"/>
    </source>
</evidence>
<dbReference type="AlphaFoldDB" id="A0A172TN36"/>
<dbReference type="Pfam" id="PF21447">
    <property type="entry name" value="Ppx-GppA_III"/>
    <property type="match status" value="1"/>
</dbReference>
<evidence type="ECO:0000259" key="3">
    <source>
        <dbReference type="Pfam" id="PF02541"/>
    </source>
</evidence>
<dbReference type="OrthoDB" id="9807195at2"/>
<dbReference type="RefSeq" id="WP_068610295.1">
    <property type="nucleotide sequence ID" value="NZ_CP011388.1"/>
</dbReference>
<dbReference type="InterPro" id="IPR048950">
    <property type="entry name" value="Ppx_GppA_C"/>
</dbReference>
<dbReference type="CDD" id="cd24052">
    <property type="entry name" value="ASKHA_NBD_HpPPX-GppA-like"/>
    <property type="match status" value="1"/>
</dbReference>
<dbReference type="InterPro" id="IPR043129">
    <property type="entry name" value="ATPase_NBD"/>
</dbReference>
<evidence type="ECO:0000313" key="6">
    <source>
        <dbReference type="Proteomes" id="UP000076927"/>
    </source>
</evidence>
<dbReference type="STRING" id="1178515.SY83_21570"/>
<dbReference type="KEGG" id="pswu:SY83_21570"/>